<comment type="caution">
    <text evidence="2">The sequence shown here is derived from an EMBL/GenBank/DDBJ whole genome shotgun (WGS) entry which is preliminary data.</text>
</comment>
<dbReference type="EMBL" id="JACRJB010000067">
    <property type="protein sequence ID" value="MBI5132505.1"/>
    <property type="molecule type" value="Genomic_DNA"/>
</dbReference>
<dbReference type="AlphaFoldDB" id="A0A933S169"/>
<dbReference type="Pfam" id="PF01973">
    <property type="entry name" value="MptE-like"/>
    <property type="match status" value="1"/>
</dbReference>
<organism evidence="2 3">
    <name type="scientific">Rhodopseudomonas palustris</name>
    <dbReference type="NCBI Taxonomy" id="1076"/>
    <lineage>
        <taxon>Bacteria</taxon>
        <taxon>Pseudomonadati</taxon>
        <taxon>Pseudomonadota</taxon>
        <taxon>Alphaproteobacteria</taxon>
        <taxon>Hyphomicrobiales</taxon>
        <taxon>Nitrobacteraceae</taxon>
        <taxon>Rhodopseudomonas</taxon>
    </lineage>
</organism>
<feature type="domain" description="6-hydroxymethylpterin diphosphokinase MptE-like" evidence="1">
    <location>
        <begin position="35"/>
        <end position="117"/>
    </location>
</feature>
<sequence length="348" mass="38758">MSVVYEGPGELGMKFVAQMDRLTLEKIGEEGLANAARNQAVMHRGKSIAELRGGPVGEGDSAIVIAAGPSIPRRNPIEAIKASGYKGALVATDSAMYYMLRNGVIPDLVVTVDPQEGLVRWFGQPDLDHEEIAKDDYWRRQDMDFAFADELKTNREIMSLLETYGPQIKIALATCASKSLVDRVLDIGMQIYWWNPMFDDPDLPGSKTAALFEANGMPCINAGGNVGSSCYMIAHAVLEKKHVALTGIDFSYYPETPYFNTQYYRDLIDIIGEENLDSAYIRVFNPDLQKEFYTDPAYYWFRETFLELAADADCVTYNCTEGGILFGDHIRTQPLSQFLTDMKASGAR</sequence>
<gene>
    <name evidence="2" type="ORF">HZA66_23950</name>
</gene>
<name>A0A933S169_RHOPL</name>
<evidence type="ECO:0000259" key="1">
    <source>
        <dbReference type="Pfam" id="PF01973"/>
    </source>
</evidence>
<reference evidence="2" key="1">
    <citation type="submission" date="2020-07" db="EMBL/GenBank/DDBJ databases">
        <title>Huge and variable diversity of episymbiotic CPR bacteria and DPANN archaea in groundwater ecosystems.</title>
        <authorList>
            <person name="He C.Y."/>
            <person name="Keren R."/>
            <person name="Whittaker M."/>
            <person name="Farag I.F."/>
            <person name="Doudna J."/>
            <person name="Cate J.H.D."/>
            <person name="Banfield J.F."/>
        </authorList>
    </citation>
    <scope>NUCLEOTIDE SEQUENCE</scope>
    <source>
        <strain evidence="2">NC_groundwater_1818_Pr3_B-0.1um_66_35</strain>
    </source>
</reference>
<protein>
    <submittedName>
        <fullName evidence="2">Motility associated factor glycosyltransferase family protein</fullName>
    </submittedName>
</protein>
<accession>A0A933S169</accession>
<dbReference type="Proteomes" id="UP000782519">
    <property type="component" value="Unassembled WGS sequence"/>
</dbReference>
<dbReference type="InterPro" id="IPR002826">
    <property type="entry name" value="MptE-like"/>
</dbReference>
<evidence type="ECO:0000313" key="3">
    <source>
        <dbReference type="Proteomes" id="UP000782519"/>
    </source>
</evidence>
<evidence type="ECO:0000313" key="2">
    <source>
        <dbReference type="EMBL" id="MBI5132505.1"/>
    </source>
</evidence>
<proteinExistence type="predicted"/>